<dbReference type="EC" id="3.5.2.3" evidence="7"/>
<dbReference type="InterPro" id="IPR011059">
    <property type="entry name" value="Metal-dep_hydrolase_composite"/>
</dbReference>
<evidence type="ECO:0000256" key="4">
    <source>
        <dbReference type="ARBA" id="ARBA00022723"/>
    </source>
</evidence>
<dbReference type="GO" id="GO:0004151">
    <property type="term" value="F:dihydroorotase activity"/>
    <property type="evidence" value="ECO:0007669"/>
    <property type="project" value="UniProtKB-EC"/>
</dbReference>
<dbReference type="Gene3D" id="2.30.40.10">
    <property type="entry name" value="Urease, subunit C, domain 1"/>
    <property type="match status" value="1"/>
</dbReference>
<dbReference type="PANTHER" id="PTHR43668:SF4">
    <property type="entry name" value="ALLANTOINASE"/>
    <property type="match status" value="1"/>
</dbReference>
<dbReference type="CDD" id="cd01318">
    <property type="entry name" value="DHOase_IIb"/>
    <property type="match status" value="1"/>
</dbReference>
<dbReference type="PROSITE" id="PS00483">
    <property type="entry name" value="DIHYDROOROTASE_2"/>
    <property type="match status" value="1"/>
</dbReference>
<keyword evidence="4" id="KW-0479">Metal-binding</keyword>
<dbReference type="Pfam" id="PF01979">
    <property type="entry name" value="Amidohydro_1"/>
    <property type="match status" value="1"/>
</dbReference>
<comment type="function">
    <text evidence="2">Catalyzes the reversible cyclization of carbamoyl aspartate to dihydroorotate.</text>
</comment>
<dbReference type="NCBIfam" id="NF006559">
    <property type="entry name" value="PRK09060.1"/>
    <property type="match status" value="1"/>
</dbReference>
<evidence type="ECO:0000256" key="2">
    <source>
        <dbReference type="ARBA" id="ARBA00002368"/>
    </source>
</evidence>
<accession>A0ABW3WZ59</accession>
<keyword evidence="5 7" id="KW-0378">Hydrolase</keyword>
<dbReference type="RefSeq" id="WP_238202194.1">
    <property type="nucleotide sequence ID" value="NZ_JBHTND010000011.1"/>
</dbReference>
<proteinExistence type="inferred from homology"/>
<dbReference type="Proteomes" id="UP001597176">
    <property type="component" value="Unassembled WGS sequence"/>
</dbReference>
<gene>
    <name evidence="7" type="ORF">ACFQ4G_09735</name>
</gene>
<evidence type="ECO:0000256" key="3">
    <source>
        <dbReference type="ARBA" id="ARBA00010286"/>
    </source>
</evidence>
<dbReference type="SUPFAM" id="SSF51556">
    <property type="entry name" value="Metallo-dependent hydrolases"/>
    <property type="match status" value="1"/>
</dbReference>
<dbReference type="InterPro" id="IPR050138">
    <property type="entry name" value="DHOase/Allantoinase_Hydrolase"/>
</dbReference>
<dbReference type="InterPro" id="IPR002195">
    <property type="entry name" value="Dihydroorotase_CS"/>
</dbReference>
<reference evidence="8" key="1">
    <citation type="journal article" date="2019" name="Int. J. Syst. Evol. Microbiol.">
        <title>The Global Catalogue of Microorganisms (GCM) 10K type strain sequencing project: providing services to taxonomists for standard genome sequencing and annotation.</title>
        <authorList>
            <consortium name="The Broad Institute Genomics Platform"/>
            <consortium name="The Broad Institute Genome Sequencing Center for Infectious Disease"/>
            <person name="Wu L."/>
            <person name="Ma J."/>
        </authorList>
    </citation>
    <scope>NUCLEOTIDE SEQUENCE [LARGE SCALE GENOMIC DNA]</scope>
    <source>
        <strain evidence="8">CCUG 56108</strain>
    </source>
</reference>
<dbReference type="PANTHER" id="PTHR43668">
    <property type="entry name" value="ALLANTOINASE"/>
    <property type="match status" value="1"/>
</dbReference>
<evidence type="ECO:0000256" key="5">
    <source>
        <dbReference type="ARBA" id="ARBA00022801"/>
    </source>
</evidence>
<comment type="caution">
    <text evidence="7">The sequence shown here is derived from an EMBL/GenBank/DDBJ whole genome shotgun (WGS) entry which is preliminary data.</text>
</comment>
<evidence type="ECO:0000256" key="1">
    <source>
        <dbReference type="ARBA" id="ARBA00001947"/>
    </source>
</evidence>
<keyword evidence="8" id="KW-1185">Reference proteome</keyword>
<comment type="cofactor">
    <cofactor evidence="1">
        <name>Zn(2+)</name>
        <dbReference type="ChEBI" id="CHEBI:29105"/>
    </cofactor>
</comment>
<dbReference type="Gene3D" id="3.20.20.140">
    <property type="entry name" value="Metal-dependent hydrolases"/>
    <property type="match status" value="1"/>
</dbReference>
<dbReference type="EMBL" id="JBHTND010000011">
    <property type="protein sequence ID" value="MFD1301864.1"/>
    <property type="molecule type" value="Genomic_DNA"/>
</dbReference>
<protein>
    <submittedName>
        <fullName evidence="7">Dihydroorotase</fullName>
        <ecNumber evidence="7">3.5.2.3</ecNumber>
    </submittedName>
</protein>
<organism evidence="7 8">
    <name type="scientific">Methylobacterium marchantiae</name>
    <dbReference type="NCBI Taxonomy" id="600331"/>
    <lineage>
        <taxon>Bacteria</taxon>
        <taxon>Pseudomonadati</taxon>
        <taxon>Pseudomonadota</taxon>
        <taxon>Alphaproteobacteria</taxon>
        <taxon>Hyphomicrobiales</taxon>
        <taxon>Methylobacteriaceae</taxon>
        <taxon>Methylobacterium</taxon>
    </lineage>
</organism>
<dbReference type="InterPro" id="IPR032466">
    <property type="entry name" value="Metal_Hydrolase"/>
</dbReference>
<name>A0ABW3WZ59_9HYPH</name>
<evidence type="ECO:0000313" key="7">
    <source>
        <dbReference type="EMBL" id="MFD1301864.1"/>
    </source>
</evidence>
<sequence>MDQPFDLLLTGGRIINHDGEHAADLGIRNGRIAAIGDLSRASGQRQDCTGLHLLPGVIDTQVHFREPGLDHKEDLESGSRAAVMGGVTAVFEMPNTNPLTTSAEALADKVARGHHRMHCDFAFWVGGTHENATQVAELERLPGAAGIKVFVGSSTGSLLVEDDAGVTEILKRTRRRAAFHAEDEPMLRERKDLRVPGDPSSHPVWRSPEAALKATQRLVGIARETGARIHILHISTAEEMVYLADHKDVASVEVTPHHLTLDGSEAYARLGTLVQMNPPVRDAGHRDGIWHGLTQGVADILGSDHAPHLLEEKAKPYPDSPSGMTGVQTLVPIMLDHVANGRLSLARFVDLTSAGPKRLFGISRKGRLSVGYDADVTVVDLKHRETIRNEWIASKCGWTPYDGVTVTGWPVGTLVRGKRVMWQGELVGPSSGEAVVFDEALPSR</sequence>
<comment type="similarity">
    <text evidence="3">Belongs to the metallo-dependent hydrolases superfamily. DHOase family. Class I DHOase subfamily.</text>
</comment>
<dbReference type="SUPFAM" id="SSF51338">
    <property type="entry name" value="Composite domain of metallo-dependent hydrolases"/>
    <property type="match status" value="1"/>
</dbReference>
<evidence type="ECO:0000313" key="8">
    <source>
        <dbReference type="Proteomes" id="UP001597176"/>
    </source>
</evidence>
<dbReference type="InterPro" id="IPR006680">
    <property type="entry name" value="Amidohydro-rel"/>
</dbReference>
<feature type="domain" description="Amidohydrolase-related" evidence="6">
    <location>
        <begin position="53"/>
        <end position="420"/>
    </location>
</feature>
<dbReference type="NCBIfam" id="TIGR00857">
    <property type="entry name" value="pyrC_multi"/>
    <property type="match status" value="1"/>
</dbReference>
<evidence type="ECO:0000259" key="6">
    <source>
        <dbReference type="Pfam" id="PF01979"/>
    </source>
</evidence>